<dbReference type="GeneID" id="87867573"/>
<organism evidence="1 2">
    <name type="scientific">Neurospora tetraspora</name>
    <dbReference type="NCBI Taxonomy" id="94610"/>
    <lineage>
        <taxon>Eukaryota</taxon>
        <taxon>Fungi</taxon>
        <taxon>Dikarya</taxon>
        <taxon>Ascomycota</taxon>
        <taxon>Pezizomycotina</taxon>
        <taxon>Sordariomycetes</taxon>
        <taxon>Sordariomycetidae</taxon>
        <taxon>Sordariales</taxon>
        <taxon>Sordariaceae</taxon>
        <taxon>Neurospora</taxon>
    </lineage>
</organism>
<protein>
    <submittedName>
        <fullName evidence="1">Uncharacterized protein</fullName>
    </submittedName>
</protein>
<evidence type="ECO:0000313" key="1">
    <source>
        <dbReference type="EMBL" id="KAK3352039.1"/>
    </source>
</evidence>
<proteinExistence type="predicted"/>
<reference evidence="1" key="1">
    <citation type="journal article" date="2023" name="Mol. Phylogenet. Evol.">
        <title>Genome-scale phylogeny and comparative genomics of the fungal order Sordariales.</title>
        <authorList>
            <person name="Hensen N."/>
            <person name="Bonometti L."/>
            <person name="Westerberg I."/>
            <person name="Brannstrom I.O."/>
            <person name="Guillou S."/>
            <person name="Cros-Aarteil S."/>
            <person name="Calhoun S."/>
            <person name="Haridas S."/>
            <person name="Kuo A."/>
            <person name="Mondo S."/>
            <person name="Pangilinan J."/>
            <person name="Riley R."/>
            <person name="LaButti K."/>
            <person name="Andreopoulos B."/>
            <person name="Lipzen A."/>
            <person name="Chen C."/>
            <person name="Yan M."/>
            <person name="Daum C."/>
            <person name="Ng V."/>
            <person name="Clum A."/>
            <person name="Steindorff A."/>
            <person name="Ohm R.A."/>
            <person name="Martin F."/>
            <person name="Silar P."/>
            <person name="Natvig D.O."/>
            <person name="Lalanne C."/>
            <person name="Gautier V."/>
            <person name="Ament-Velasquez S.L."/>
            <person name="Kruys A."/>
            <person name="Hutchinson M.I."/>
            <person name="Powell A.J."/>
            <person name="Barry K."/>
            <person name="Miller A.N."/>
            <person name="Grigoriev I.V."/>
            <person name="Debuchy R."/>
            <person name="Gladieux P."/>
            <person name="Hiltunen Thoren M."/>
            <person name="Johannesson H."/>
        </authorList>
    </citation>
    <scope>NUCLEOTIDE SEQUENCE</scope>
    <source>
        <strain evidence="1">CBS 560.94</strain>
    </source>
</reference>
<comment type="caution">
    <text evidence="1">The sequence shown here is derived from an EMBL/GenBank/DDBJ whole genome shotgun (WGS) entry which is preliminary data.</text>
</comment>
<name>A0AAE0JLV8_9PEZI</name>
<dbReference type="RefSeq" id="XP_062685334.1">
    <property type="nucleotide sequence ID" value="XM_062830419.1"/>
</dbReference>
<keyword evidence="2" id="KW-1185">Reference proteome</keyword>
<evidence type="ECO:0000313" key="2">
    <source>
        <dbReference type="Proteomes" id="UP001278500"/>
    </source>
</evidence>
<dbReference type="EMBL" id="JAUEPP010000002">
    <property type="protein sequence ID" value="KAK3352039.1"/>
    <property type="molecule type" value="Genomic_DNA"/>
</dbReference>
<gene>
    <name evidence="1" type="ORF">B0H65DRAFT_569657</name>
</gene>
<dbReference type="Proteomes" id="UP001278500">
    <property type="component" value="Unassembled WGS sequence"/>
</dbReference>
<dbReference type="AlphaFoldDB" id="A0AAE0JLV8"/>
<accession>A0AAE0JLV8</accession>
<reference evidence="1" key="2">
    <citation type="submission" date="2023-06" db="EMBL/GenBank/DDBJ databases">
        <authorList>
            <consortium name="Lawrence Berkeley National Laboratory"/>
            <person name="Haridas S."/>
            <person name="Hensen N."/>
            <person name="Bonometti L."/>
            <person name="Westerberg I."/>
            <person name="Brannstrom I.O."/>
            <person name="Guillou S."/>
            <person name="Cros-Aarteil S."/>
            <person name="Calhoun S."/>
            <person name="Kuo A."/>
            <person name="Mondo S."/>
            <person name="Pangilinan J."/>
            <person name="Riley R."/>
            <person name="Labutti K."/>
            <person name="Andreopoulos B."/>
            <person name="Lipzen A."/>
            <person name="Chen C."/>
            <person name="Yanf M."/>
            <person name="Daum C."/>
            <person name="Ng V."/>
            <person name="Clum A."/>
            <person name="Steindorff A."/>
            <person name="Ohm R."/>
            <person name="Martin F."/>
            <person name="Silar P."/>
            <person name="Natvig D."/>
            <person name="Lalanne C."/>
            <person name="Gautier V."/>
            <person name="Ament-Velasquez S.L."/>
            <person name="Kruys A."/>
            <person name="Hutchinson M.I."/>
            <person name="Powell A.J."/>
            <person name="Barry K."/>
            <person name="Miller A.N."/>
            <person name="Grigoriev I.V."/>
            <person name="Debuchy R."/>
            <person name="Gladieux P."/>
            <person name="Thoren M.H."/>
            <person name="Johannesson H."/>
        </authorList>
    </citation>
    <scope>NUCLEOTIDE SEQUENCE</scope>
    <source>
        <strain evidence="1">CBS 560.94</strain>
    </source>
</reference>
<sequence>MPDTIRTTPWPIGRSYIDRLPVELLENVFESFRAKPAANYLVRDGHPEEFDRYNYGTSPVDTVSYLQARRALHAQCLVSKKISEVTHRMLFDEIWITDFYTLVGLVKSLASYPHNRQRIKWLGIDEVFFDNCSEQNCNCGGNGCFERNRYHINWVTAAGTPEPMCWEAFNEALKDPEIHTFPDVRQILEMQQELEVRWTDGWHWMSDAAFERVCNLALKLIIFFSPRLRSLRLTATLGTATSPYIFRYALGLIPLPTTNLGAFSILHGNNCAEFLTVLNIDLSSLRVCYGPHHDLRDGRASRCLESIEDLTLVDDSEVSLGPEDEHECRGIEPDFLQVWLEPAKRLRKFRLYTSFDLEGLARWAHHLGHNINTILLCHRETLQHFEWCQMVNPRTTNETAWKKMFGEEQKLSCLPQLKELEYLKLSHVFVYTRQQYINRGILGVPVRPPQPPVMPLLLGIPAPIPTQTPPVPESIIDPSLVEINIRSVLTHNLSELGAPPKLTSVDVVGNLPTDRCITIEL</sequence>